<dbReference type="EMBL" id="JAWJWE010000001">
    <property type="protein sequence ID" value="KAK6644673.1"/>
    <property type="molecule type" value="Genomic_DNA"/>
</dbReference>
<proteinExistence type="predicted"/>
<organism evidence="2 3">
    <name type="scientific">Polyplax serrata</name>
    <name type="common">Common mouse louse</name>
    <dbReference type="NCBI Taxonomy" id="468196"/>
    <lineage>
        <taxon>Eukaryota</taxon>
        <taxon>Metazoa</taxon>
        <taxon>Ecdysozoa</taxon>
        <taxon>Arthropoda</taxon>
        <taxon>Hexapoda</taxon>
        <taxon>Insecta</taxon>
        <taxon>Pterygota</taxon>
        <taxon>Neoptera</taxon>
        <taxon>Paraneoptera</taxon>
        <taxon>Psocodea</taxon>
        <taxon>Troctomorpha</taxon>
        <taxon>Phthiraptera</taxon>
        <taxon>Anoplura</taxon>
        <taxon>Polyplacidae</taxon>
        <taxon>Polyplax</taxon>
    </lineage>
</organism>
<accession>A0AAN8SD33</accession>
<evidence type="ECO:0000313" key="2">
    <source>
        <dbReference type="EMBL" id="KAK6644673.1"/>
    </source>
</evidence>
<reference evidence="2 3" key="1">
    <citation type="submission" date="2023-10" db="EMBL/GenBank/DDBJ databases">
        <title>Genomes of two closely related lineages of the louse Polyplax serrata with different host specificities.</title>
        <authorList>
            <person name="Martinu J."/>
            <person name="Tarabai H."/>
            <person name="Stefka J."/>
            <person name="Hypsa V."/>
        </authorList>
    </citation>
    <scope>NUCLEOTIDE SEQUENCE [LARGE SCALE GENOMIC DNA]</scope>
    <source>
        <strain evidence="2">HR10_N</strain>
    </source>
</reference>
<comment type="caution">
    <text evidence="2">The sequence shown here is derived from an EMBL/GenBank/DDBJ whole genome shotgun (WGS) entry which is preliminary data.</text>
</comment>
<evidence type="ECO:0000256" key="1">
    <source>
        <dbReference type="SAM" id="MobiDB-lite"/>
    </source>
</evidence>
<dbReference type="AlphaFoldDB" id="A0AAN8SD33"/>
<dbReference type="Proteomes" id="UP001372834">
    <property type="component" value="Unassembled WGS sequence"/>
</dbReference>
<gene>
    <name evidence="2" type="ORF">RUM43_000941</name>
</gene>
<feature type="compositionally biased region" description="Basic and acidic residues" evidence="1">
    <location>
        <begin position="101"/>
        <end position="121"/>
    </location>
</feature>
<sequence>MEVELRMWTFFRVTTRGVTSYSEPLSVSLKIKITTKKEKKRKTVLQEESIANSISNREINEKKARRYTRDQDFKLATLKGRRPVSKEMHCEVTETGAEGQRTPDGRRHPDRHRHSDPVSKEVRKKTKWTLTPGDDGGKDDEN</sequence>
<feature type="region of interest" description="Disordered" evidence="1">
    <location>
        <begin position="78"/>
        <end position="142"/>
    </location>
</feature>
<evidence type="ECO:0000313" key="3">
    <source>
        <dbReference type="Proteomes" id="UP001372834"/>
    </source>
</evidence>
<protein>
    <submittedName>
        <fullName evidence="2">Uncharacterized protein</fullName>
    </submittedName>
</protein>
<name>A0AAN8SD33_POLSC</name>